<dbReference type="Proteomes" id="UP000654471">
    <property type="component" value="Unassembled WGS sequence"/>
</dbReference>
<evidence type="ECO:0000313" key="2">
    <source>
        <dbReference type="Proteomes" id="UP000654471"/>
    </source>
</evidence>
<sequence length="86" mass="9588">MPDQLSGVMWAHTIARGRVNRLNSHRITLTALAAARSRWCSTHMEACPQDTQNLVQSAAPHQQATTICSRHNSLRNREHSPFKTAG</sequence>
<organism evidence="1 2">
    <name type="scientific">Streptomyces albospinus</name>
    <dbReference type="NCBI Taxonomy" id="285515"/>
    <lineage>
        <taxon>Bacteria</taxon>
        <taxon>Bacillati</taxon>
        <taxon>Actinomycetota</taxon>
        <taxon>Actinomycetes</taxon>
        <taxon>Kitasatosporales</taxon>
        <taxon>Streptomycetaceae</taxon>
        <taxon>Streptomyces</taxon>
    </lineage>
</organism>
<gene>
    <name evidence="1" type="ORF">GCM10010211_15350</name>
</gene>
<keyword evidence="2" id="KW-1185">Reference proteome</keyword>
<proteinExistence type="predicted"/>
<accession>A0ABQ2UWJ8</accession>
<dbReference type="EMBL" id="BMRP01000003">
    <property type="protein sequence ID" value="GGU51583.1"/>
    <property type="molecule type" value="Genomic_DNA"/>
</dbReference>
<protein>
    <recommendedName>
        <fullName evidence="3">Transposase</fullName>
    </recommendedName>
</protein>
<comment type="caution">
    <text evidence="1">The sequence shown here is derived from an EMBL/GenBank/DDBJ whole genome shotgun (WGS) entry which is preliminary data.</text>
</comment>
<name>A0ABQ2UWJ8_9ACTN</name>
<evidence type="ECO:0008006" key="3">
    <source>
        <dbReference type="Google" id="ProtNLM"/>
    </source>
</evidence>
<reference evidence="2" key="1">
    <citation type="journal article" date="2019" name="Int. J. Syst. Evol. Microbiol.">
        <title>The Global Catalogue of Microorganisms (GCM) 10K type strain sequencing project: providing services to taxonomists for standard genome sequencing and annotation.</title>
        <authorList>
            <consortium name="The Broad Institute Genomics Platform"/>
            <consortium name="The Broad Institute Genome Sequencing Center for Infectious Disease"/>
            <person name="Wu L."/>
            <person name="Ma J."/>
        </authorList>
    </citation>
    <scope>NUCLEOTIDE SEQUENCE [LARGE SCALE GENOMIC DNA]</scope>
    <source>
        <strain evidence="2">JCM 3399</strain>
    </source>
</reference>
<evidence type="ECO:0000313" key="1">
    <source>
        <dbReference type="EMBL" id="GGU51583.1"/>
    </source>
</evidence>